<feature type="transmembrane region" description="Helical" evidence="1">
    <location>
        <begin position="15"/>
        <end position="36"/>
    </location>
</feature>
<protein>
    <submittedName>
        <fullName evidence="2">Uncharacterized protein</fullName>
    </submittedName>
</protein>
<dbReference type="AlphaFoldDB" id="A0A543KNZ3"/>
<proteinExistence type="predicted"/>
<dbReference type="RefSeq" id="WP_141818368.1">
    <property type="nucleotide sequence ID" value="NZ_BAAAIL010000004.1"/>
</dbReference>
<gene>
    <name evidence="2" type="ORF">FB476_1690</name>
</gene>
<evidence type="ECO:0000313" key="3">
    <source>
        <dbReference type="Proteomes" id="UP000315133"/>
    </source>
</evidence>
<accession>A0A543KNZ3</accession>
<organism evidence="2 3">
    <name type="scientific">Ornithinimicrobium humiphilum</name>
    <dbReference type="NCBI Taxonomy" id="125288"/>
    <lineage>
        <taxon>Bacteria</taxon>
        <taxon>Bacillati</taxon>
        <taxon>Actinomycetota</taxon>
        <taxon>Actinomycetes</taxon>
        <taxon>Micrococcales</taxon>
        <taxon>Ornithinimicrobiaceae</taxon>
        <taxon>Ornithinimicrobium</taxon>
    </lineage>
</organism>
<feature type="transmembrane region" description="Helical" evidence="1">
    <location>
        <begin position="81"/>
        <end position="98"/>
    </location>
</feature>
<sequence length="145" mass="15838">MVEQGGRRDPAGRRWWLGLVLAFLLGAATWAAWLGWDTEYYWDAEIGAYQGPYRPAQVVGCALTFAAVVALLTLRWPSRIVVAGTVLGFWLPWTVQAVREDESGLAVVGSLMLLVGLAVGAVVVNAVTRAVRDRVSRRDRRSGPS</sequence>
<keyword evidence="1" id="KW-0812">Transmembrane</keyword>
<feature type="transmembrane region" description="Helical" evidence="1">
    <location>
        <begin position="104"/>
        <end position="128"/>
    </location>
</feature>
<keyword evidence="3" id="KW-1185">Reference proteome</keyword>
<keyword evidence="1" id="KW-0472">Membrane</keyword>
<dbReference type="EMBL" id="VFPU01000001">
    <property type="protein sequence ID" value="TQM96799.1"/>
    <property type="molecule type" value="Genomic_DNA"/>
</dbReference>
<comment type="caution">
    <text evidence="2">The sequence shown here is derived from an EMBL/GenBank/DDBJ whole genome shotgun (WGS) entry which is preliminary data.</text>
</comment>
<feature type="transmembrane region" description="Helical" evidence="1">
    <location>
        <begin position="56"/>
        <end position="74"/>
    </location>
</feature>
<keyword evidence="1" id="KW-1133">Transmembrane helix</keyword>
<name>A0A543KNZ3_9MICO</name>
<reference evidence="2 3" key="1">
    <citation type="submission" date="2019-06" db="EMBL/GenBank/DDBJ databases">
        <title>Sequencing the genomes of 1000 actinobacteria strains.</title>
        <authorList>
            <person name="Klenk H.-P."/>
        </authorList>
    </citation>
    <scope>NUCLEOTIDE SEQUENCE [LARGE SCALE GENOMIC DNA]</scope>
    <source>
        <strain evidence="2 3">DSM 12362</strain>
    </source>
</reference>
<evidence type="ECO:0000313" key="2">
    <source>
        <dbReference type="EMBL" id="TQM96799.1"/>
    </source>
</evidence>
<evidence type="ECO:0000256" key="1">
    <source>
        <dbReference type="SAM" id="Phobius"/>
    </source>
</evidence>
<dbReference type="Proteomes" id="UP000315133">
    <property type="component" value="Unassembled WGS sequence"/>
</dbReference>